<dbReference type="InterPro" id="IPR054722">
    <property type="entry name" value="PolX-like_BBD"/>
</dbReference>
<dbReference type="PANTHER" id="PTHR42648">
    <property type="entry name" value="TRANSPOSASE, PUTATIVE-RELATED"/>
    <property type="match status" value="1"/>
</dbReference>
<feature type="domain" description="Integrase catalytic" evidence="6">
    <location>
        <begin position="541"/>
        <end position="716"/>
    </location>
</feature>
<dbReference type="CDD" id="cd09272">
    <property type="entry name" value="RNase_HI_RT_Ty1"/>
    <property type="match status" value="1"/>
</dbReference>
<feature type="compositionally biased region" description="Polar residues" evidence="5">
    <location>
        <begin position="821"/>
        <end position="842"/>
    </location>
</feature>
<dbReference type="SUPFAM" id="SSF56672">
    <property type="entry name" value="DNA/RNA polymerases"/>
    <property type="match status" value="1"/>
</dbReference>
<dbReference type="EMBL" id="JACGWJ010000009">
    <property type="protein sequence ID" value="KAL0399945.1"/>
    <property type="molecule type" value="Genomic_DNA"/>
</dbReference>
<dbReference type="Pfam" id="PF25597">
    <property type="entry name" value="SH3_retrovirus"/>
    <property type="match status" value="1"/>
</dbReference>
<protein>
    <submittedName>
        <fullName evidence="7">Retrovirus-related Pol polyprotein from transposon RE1</fullName>
    </submittedName>
</protein>
<organism evidence="7">
    <name type="scientific">Sesamum radiatum</name>
    <name type="common">Black benniseed</name>
    <dbReference type="NCBI Taxonomy" id="300843"/>
    <lineage>
        <taxon>Eukaryota</taxon>
        <taxon>Viridiplantae</taxon>
        <taxon>Streptophyta</taxon>
        <taxon>Embryophyta</taxon>
        <taxon>Tracheophyta</taxon>
        <taxon>Spermatophyta</taxon>
        <taxon>Magnoliopsida</taxon>
        <taxon>eudicotyledons</taxon>
        <taxon>Gunneridae</taxon>
        <taxon>Pentapetalae</taxon>
        <taxon>asterids</taxon>
        <taxon>lamiids</taxon>
        <taxon>Lamiales</taxon>
        <taxon>Pedaliaceae</taxon>
        <taxon>Sesamum</taxon>
    </lineage>
</organism>
<dbReference type="Gene3D" id="3.30.420.10">
    <property type="entry name" value="Ribonuclease H-like superfamily/Ribonuclease H"/>
    <property type="match status" value="1"/>
</dbReference>
<evidence type="ECO:0000256" key="3">
    <source>
        <dbReference type="ARBA" id="ARBA00022750"/>
    </source>
</evidence>
<dbReference type="InterPro" id="IPR036397">
    <property type="entry name" value="RNaseH_sf"/>
</dbReference>
<dbReference type="Pfam" id="PF00665">
    <property type="entry name" value="rve"/>
    <property type="match status" value="1"/>
</dbReference>
<dbReference type="GO" id="GO:0015074">
    <property type="term" value="P:DNA integration"/>
    <property type="evidence" value="ECO:0007669"/>
    <property type="project" value="InterPro"/>
</dbReference>
<comment type="caution">
    <text evidence="7">The sequence shown here is derived from an EMBL/GenBank/DDBJ whole genome shotgun (WGS) entry which is preliminary data.</text>
</comment>
<dbReference type="InterPro" id="IPR012337">
    <property type="entry name" value="RNaseH-like_sf"/>
</dbReference>
<sequence>MALEEATMQRPGAETDLYNKDVFYIHPSEHSSLALTSSPLNDFIDGSISRPVFGSANFEQWRRVDLMVTSWIWNSMSKDIVEAFMYCASSREPWLAIQTRYGRKNGPMVYQLQRAISAISQEDLSLTEYLTKVTKLWNELSYLAPTPKCTCGGCTCGINKAISDLNTSTQLMQFLMGLHEAYNNERSQILMQDPLPDIEKAFSMIYPVEKQREIHTDLEGNSSHMTCQAVLKFNKKDSDKNIQRKKGFIDKRHVTCTHCKKPGHSQESCFQLHGVPDWYKLLNDKKKQGKHFTANLEGKGASSSGETSQNVTDMMSEVLRILQNNNKPTDPITNYANYVNMDEEFAGNTYKLTDIDFKCWIVDTGATNHICACIELLHSYTEPMTPQYVHLPDDSKQAVKYIGIVKLNDRITLGNVLFVPQFSINLLSVSQLCSQGSYTLQFNRNGYVLQDQGTKESLVIGVLFKKLYIYRQQQYTSSLHVSSVTLNNVSSSSSIHCNSLIWHNRLGHASTQAIKHISDIDSSDMNSELPCDICHKAKQSRVHFPLSSSQSSHIFELVHMDVWGPYTNPTMSGCHYVFRLLDDHSRSLWTFLLKHKSQVPSTLKQFCHMISNQFGARIKTIRSNNGSEFLNQECQNLCKVLGIIHQTLCTYTPQQNGRVERKHRHLLNVARALLFQASLPIKFWGDSILTATFLINRTPTKLLNWKTPYELLYGHVPSYTHLRTFGSLCYATNVSPHKSKFHSRAFKCILLGYAMTQKAYKLYDLENKCTLYSRDVSFYESIFPYSASETSTHSHPLPIVPLHSDTLPESTSILVITPSVTNSPPSPIDTSTSHSHTENAPPNTYPLRRSQRQKQAPIWLNDFVSSSINSSLIYSCNAAYFSFVASLSILQEPQSYSEAVQHEEWRNAMQVEIDALEHNHTWITSLPEGKQPIGCKWVFKTKLRADGTVERYKARLVAKGFNQIEGIDYTDNFSPVAKTVSVRLFLALAAAKGWPLHQLDINNAFHHGYLEEDLYMTPPEGYSVPPGSVCKLERSIYGLKQASRQWNAELTLKLVDFGFIQSGHDHRLFTKQTSLGLMALLVYVDDILDTAPSLADIQEVKDYLHSLFTIKDIGIARYFLGLEIARNETGIYVAQTKYVLDIIKDTGLLQGKTASTPFPSGLKLNMGSGALLPNPDSYRRLVGRLLYLGFTHPDISHSVQQLSQFLTRPCEGHWKVALHVVRYLKGCPSKGLFLPSTSNFELKALCDADWASCTYSRCFLTGFCIFFGDALISWKTKKQSTISRSTAEAEYRSMAATV</sequence>
<dbReference type="GO" id="GO:0003676">
    <property type="term" value="F:nucleic acid binding"/>
    <property type="evidence" value="ECO:0007669"/>
    <property type="project" value="InterPro"/>
</dbReference>
<dbReference type="PANTHER" id="PTHR42648:SF31">
    <property type="entry name" value="RNA-DIRECTED DNA POLYMERASE"/>
    <property type="match status" value="1"/>
</dbReference>
<feature type="region of interest" description="Disordered" evidence="5">
    <location>
        <begin position="821"/>
        <end position="848"/>
    </location>
</feature>
<evidence type="ECO:0000256" key="1">
    <source>
        <dbReference type="ARBA" id="ARBA00022670"/>
    </source>
</evidence>
<dbReference type="InterPro" id="IPR039537">
    <property type="entry name" value="Retrotran_Ty1/copia-like"/>
</dbReference>
<keyword evidence="1" id="KW-0645">Protease</keyword>
<evidence type="ECO:0000256" key="5">
    <source>
        <dbReference type="SAM" id="MobiDB-lite"/>
    </source>
</evidence>
<keyword evidence="4" id="KW-0378">Hydrolase</keyword>
<name>A0AAW2T6D2_SESRA</name>
<evidence type="ECO:0000256" key="4">
    <source>
        <dbReference type="ARBA" id="ARBA00022801"/>
    </source>
</evidence>
<dbReference type="GO" id="GO:0046872">
    <property type="term" value="F:metal ion binding"/>
    <property type="evidence" value="ECO:0007669"/>
    <property type="project" value="UniProtKB-KW"/>
</dbReference>
<reference evidence="7" key="2">
    <citation type="journal article" date="2024" name="Plant">
        <title>Genomic evolution and insights into agronomic trait innovations of Sesamum species.</title>
        <authorList>
            <person name="Miao H."/>
            <person name="Wang L."/>
            <person name="Qu L."/>
            <person name="Liu H."/>
            <person name="Sun Y."/>
            <person name="Le M."/>
            <person name="Wang Q."/>
            <person name="Wei S."/>
            <person name="Zheng Y."/>
            <person name="Lin W."/>
            <person name="Duan Y."/>
            <person name="Cao H."/>
            <person name="Xiong S."/>
            <person name="Wang X."/>
            <person name="Wei L."/>
            <person name="Li C."/>
            <person name="Ma Q."/>
            <person name="Ju M."/>
            <person name="Zhao R."/>
            <person name="Li G."/>
            <person name="Mu C."/>
            <person name="Tian Q."/>
            <person name="Mei H."/>
            <person name="Zhang T."/>
            <person name="Gao T."/>
            <person name="Zhang H."/>
        </authorList>
    </citation>
    <scope>NUCLEOTIDE SEQUENCE</scope>
    <source>
        <strain evidence="7">G02</strain>
    </source>
</reference>
<evidence type="ECO:0000259" key="6">
    <source>
        <dbReference type="PROSITE" id="PS50994"/>
    </source>
</evidence>
<dbReference type="Pfam" id="PF07727">
    <property type="entry name" value="RVT_2"/>
    <property type="match status" value="1"/>
</dbReference>
<dbReference type="InterPro" id="IPR013103">
    <property type="entry name" value="RVT_2"/>
</dbReference>
<dbReference type="InterPro" id="IPR001584">
    <property type="entry name" value="Integrase_cat-core"/>
</dbReference>
<dbReference type="InterPro" id="IPR025724">
    <property type="entry name" value="GAG-pre-integrase_dom"/>
</dbReference>
<dbReference type="InterPro" id="IPR043502">
    <property type="entry name" value="DNA/RNA_pol_sf"/>
</dbReference>
<keyword evidence="2" id="KW-0479">Metal-binding</keyword>
<dbReference type="SUPFAM" id="SSF53098">
    <property type="entry name" value="Ribonuclease H-like"/>
    <property type="match status" value="1"/>
</dbReference>
<dbReference type="GO" id="GO:0004190">
    <property type="term" value="F:aspartic-type endopeptidase activity"/>
    <property type="evidence" value="ECO:0007669"/>
    <property type="project" value="UniProtKB-KW"/>
</dbReference>
<proteinExistence type="predicted"/>
<dbReference type="Pfam" id="PF13976">
    <property type="entry name" value="gag_pre-integrs"/>
    <property type="match status" value="1"/>
</dbReference>
<accession>A0AAW2T6D2</accession>
<dbReference type="PROSITE" id="PS50994">
    <property type="entry name" value="INTEGRASE"/>
    <property type="match status" value="1"/>
</dbReference>
<dbReference type="Pfam" id="PF22936">
    <property type="entry name" value="Pol_BBD"/>
    <property type="match status" value="1"/>
</dbReference>
<dbReference type="GO" id="GO:0006508">
    <property type="term" value="P:proteolysis"/>
    <property type="evidence" value="ECO:0007669"/>
    <property type="project" value="UniProtKB-KW"/>
</dbReference>
<evidence type="ECO:0000256" key="2">
    <source>
        <dbReference type="ARBA" id="ARBA00022723"/>
    </source>
</evidence>
<keyword evidence="3" id="KW-0064">Aspartyl protease</keyword>
<evidence type="ECO:0000313" key="7">
    <source>
        <dbReference type="EMBL" id="KAL0399945.1"/>
    </source>
</evidence>
<gene>
    <name evidence="7" type="ORF">Sradi_2337800</name>
</gene>
<dbReference type="InterPro" id="IPR057670">
    <property type="entry name" value="SH3_retrovirus"/>
</dbReference>
<reference evidence="7" key="1">
    <citation type="submission" date="2020-06" db="EMBL/GenBank/DDBJ databases">
        <authorList>
            <person name="Li T."/>
            <person name="Hu X."/>
            <person name="Zhang T."/>
            <person name="Song X."/>
            <person name="Zhang H."/>
            <person name="Dai N."/>
            <person name="Sheng W."/>
            <person name="Hou X."/>
            <person name="Wei L."/>
        </authorList>
    </citation>
    <scope>NUCLEOTIDE SEQUENCE</scope>
    <source>
        <strain evidence="7">G02</strain>
        <tissue evidence="7">Leaf</tissue>
    </source>
</reference>